<protein>
    <recommendedName>
        <fullName evidence="1">IraD/Gp25-like domain-containing protein</fullName>
    </recommendedName>
</protein>
<feature type="domain" description="IraD/Gp25-like" evidence="1">
    <location>
        <begin position="37"/>
        <end position="127"/>
    </location>
</feature>
<evidence type="ECO:0000259" key="1">
    <source>
        <dbReference type="Pfam" id="PF04965"/>
    </source>
</evidence>
<name>A0ABQ3V0H2_9CHLR</name>
<evidence type="ECO:0000313" key="2">
    <source>
        <dbReference type="EMBL" id="GHO58440.1"/>
    </source>
</evidence>
<organism evidence="2 3">
    <name type="scientific">Ktedonobacter robiniae</name>
    <dbReference type="NCBI Taxonomy" id="2778365"/>
    <lineage>
        <taxon>Bacteria</taxon>
        <taxon>Bacillati</taxon>
        <taxon>Chloroflexota</taxon>
        <taxon>Ktedonobacteria</taxon>
        <taxon>Ktedonobacterales</taxon>
        <taxon>Ktedonobacteraceae</taxon>
        <taxon>Ktedonobacter</taxon>
    </lineage>
</organism>
<evidence type="ECO:0000313" key="3">
    <source>
        <dbReference type="Proteomes" id="UP000654345"/>
    </source>
</evidence>
<dbReference type="RefSeq" id="WP_201374730.1">
    <property type="nucleotide sequence ID" value="NZ_BNJG01000003.1"/>
</dbReference>
<sequence>MSTPRYRAWKFVHPDLDTSEGPAGLGLTPRGGIAMVDDRDSVRQAILLLLSTVPGERIMRPEYGCHLHRLVFSPNDETTAGLAIHYVRQALDRWEPRIEVLRLDAQRDAVNPEQLTISLEYRVRATQQTDVTTLPFNLAGGRR</sequence>
<dbReference type="Gene3D" id="3.10.450.40">
    <property type="match status" value="1"/>
</dbReference>
<dbReference type="Pfam" id="PF04965">
    <property type="entry name" value="GPW_gp25"/>
    <property type="match status" value="1"/>
</dbReference>
<proteinExistence type="predicted"/>
<reference evidence="2 3" key="1">
    <citation type="journal article" date="2021" name="Int. J. Syst. Evol. Microbiol.">
        <title>Reticulibacter mediterranei gen. nov., sp. nov., within the new family Reticulibacteraceae fam. nov., and Ktedonospora formicarum gen. nov., sp. nov., Ktedonobacter robiniae sp. nov., Dictyobacter formicarum sp. nov. and Dictyobacter arantiisoli sp. nov., belonging to the class Ktedonobacteria.</title>
        <authorList>
            <person name="Yabe S."/>
            <person name="Zheng Y."/>
            <person name="Wang C.M."/>
            <person name="Sakai Y."/>
            <person name="Abe K."/>
            <person name="Yokota A."/>
            <person name="Donadio S."/>
            <person name="Cavaletti L."/>
            <person name="Monciardini P."/>
        </authorList>
    </citation>
    <scope>NUCLEOTIDE SEQUENCE [LARGE SCALE GENOMIC DNA]</scope>
    <source>
        <strain evidence="2 3">SOSP1-30</strain>
    </source>
</reference>
<accession>A0ABQ3V0H2</accession>
<keyword evidence="3" id="KW-1185">Reference proteome</keyword>
<dbReference type="InterPro" id="IPR007048">
    <property type="entry name" value="IraD/Gp25-like"/>
</dbReference>
<dbReference type="Proteomes" id="UP000654345">
    <property type="component" value="Unassembled WGS sequence"/>
</dbReference>
<comment type="caution">
    <text evidence="2">The sequence shown here is derived from an EMBL/GenBank/DDBJ whole genome shotgun (WGS) entry which is preliminary data.</text>
</comment>
<dbReference type="SUPFAM" id="SSF160719">
    <property type="entry name" value="gpW/gp25-like"/>
    <property type="match status" value="1"/>
</dbReference>
<gene>
    <name evidence="2" type="ORF">KSB_69150</name>
</gene>
<dbReference type="EMBL" id="BNJG01000003">
    <property type="protein sequence ID" value="GHO58440.1"/>
    <property type="molecule type" value="Genomic_DNA"/>
</dbReference>